<keyword evidence="2" id="KW-1133">Transmembrane helix</keyword>
<dbReference type="PANTHER" id="PTHR43685">
    <property type="entry name" value="GLYCOSYLTRANSFERASE"/>
    <property type="match status" value="1"/>
</dbReference>
<dbReference type="Pfam" id="PF13578">
    <property type="entry name" value="Methyltransf_24"/>
    <property type="match status" value="1"/>
</dbReference>
<dbReference type="Pfam" id="PF00535">
    <property type="entry name" value="Glycos_transf_2"/>
    <property type="match status" value="1"/>
</dbReference>
<accession>Q07IR2</accession>
<organism evidence="4">
    <name type="scientific">Rhodopseudomonas palustris (strain BisA53)</name>
    <dbReference type="NCBI Taxonomy" id="316055"/>
    <lineage>
        <taxon>Bacteria</taxon>
        <taxon>Pseudomonadati</taxon>
        <taxon>Pseudomonadota</taxon>
        <taxon>Alphaproteobacteria</taxon>
        <taxon>Hyphomicrobiales</taxon>
        <taxon>Nitrobacteraceae</taxon>
        <taxon>Rhodopseudomonas</taxon>
    </lineage>
</organism>
<keyword evidence="2" id="KW-0812">Transmembrane</keyword>
<gene>
    <name evidence="4" type="ordered locus">RPE_4247</name>
</gene>
<dbReference type="HOGENOM" id="CLU_404841_0_0_5"/>
<dbReference type="KEGG" id="rpe:RPE_4247"/>
<evidence type="ECO:0000256" key="2">
    <source>
        <dbReference type="SAM" id="Phobius"/>
    </source>
</evidence>
<proteinExistence type="predicted"/>
<dbReference type="CAZy" id="GT2">
    <property type="family name" value="Glycosyltransferase Family 2"/>
</dbReference>
<feature type="coiled-coil region" evidence="1">
    <location>
        <begin position="384"/>
        <end position="411"/>
    </location>
</feature>
<protein>
    <submittedName>
        <fullName evidence="4">Glycosyl transferase, family 2</fullName>
    </submittedName>
</protein>
<dbReference type="EMBL" id="CP000463">
    <property type="protein sequence ID" value="ABJ08172.1"/>
    <property type="molecule type" value="Genomic_DNA"/>
</dbReference>
<evidence type="ECO:0000256" key="1">
    <source>
        <dbReference type="SAM" id="Coils"/>
    </source>
</evidence>
<dbReference type="STRING" id="316055.RPE_4247"/>
<dbReference type="PANTHER" id="PTHR43685:SF11">
    <property type="entry name" value="GLYCOSYLTRANSFERASE TAGX-RELATED"/>
    <property type="match status" value="1"/>
</dbReference>
<feature type="transmembrane region" description="Helical" evidence="2">
    <location>
        <begin position="346"/>
        <end position="370"/>
    </location>
</feature>
<dbReference type="GO" id="GO:0016740">
    <property type="term" value="F:transferase activity"/>
    <property type="evidence" value="ECO:0007669"/>
    <property type="project" value="UniProtKB-KW"/>
</dbReference>
<feature type="transmembrane region" description="Helical" evidence="2">
    <location>
        <begin position="319"/>
        <end position="340"/>
    </location>
</feature>
<reference evidence="4" key="1">
    <citation type="submission" date="2006-09" db="EMBL/GenBank/DDBJ databases">
        <title>Complete sequence of Rhodopseudomonas palustris BisA53.</title>
        <authorList>
            <consortium name="US DOE Joint Genome Institute"/>
            <person name="Copeland A."/>
            <person name="Lucas S."/>
            <person name="Lapidus A."/>
            <person name="Barry K."/>
            <person name="Detter J.C."/>
            <person name="Glavina del Rio T."/>
            <person name="Hammon N."/>
            <person name="Israni S."/>
            <person name="Dalin E."/>
            <person name="Tice H."/>
            <person name="Pitluck S."/>
            <person name="Chain P."/>
            <person name="Malfatti S."/>
            <person name="Shin M."/>
            <person name="Vergez L."/>
            <person name="Schmutz J."/>
            <person name="Larimer F."/>
            <person name="Land M."/>
            <person name="Hauser L."/>
            <person name="Pelletier D.A."/>
            <person name="Kyrpides N."/>
            <person name="Kim E."/>
            <person name="Harwood C.S."/>
            <person name="Oda Y."/>
            <person name="Richardson P."/>
        </authorList>
    </citation>
    <scope>NUCLEOTIDE SEQUENCE [LARGE SCALE GENOMIC DNA]</scope>
    <source>
        <strain evidence="4">BisA53</strain>
    </source>
</reference>
<dbReference type="InterPro" id="IPR001173">
    <property type="entry name" value="Glyco_trans_2-like"/>
</dbReference>
<keyword evidence="4" id="KW-0808">Transferase</keyword>
<dbReference type="eggNOG" id="COG1216">
    <property type="taxonomic scope" value="Bacteria"/>
</dbReference>
<dbReference type="Gene3D" id="3.90.550.10">
    <property type="entry name" value="Spore Coat Polysaccharide Biosynthesis Protein SpsA, Chain A"/>
    <property type="match status" value="1"/>
</dbReference>
<dbReference type="SUPFAM" id="SSF53448">
    <property type="entry name" value="Nucleotide-diphospho-sugar transferases"/>
    <property type="match status" value="1"/>
</dbReference>
<evidence type="ECO:0000259" key="3">
    <source>
        <dbReference type="Pfam" id="PF00535"/>
    </source>
</evidence>
<dbReference type="eggNOG" id="COG4122">
    <property type="taxonomic scope" value="Bacteria"/>
</dbReference>
<dbReference type="AlphaFoldDB" id="Q07IR2"/>
<sequence length="679" mass="76047">MPVEKAPRITVGLPVYNGARYLRRAIDSILASRFTDFELIISDNGSTDETPHICREYAEQDKRVRVITQPENRGAVANFQAVVTPARGEYFMWAADDDVWLPDFMSLTAAELDAHPEASVAMCAVERREGAEGKVIDVLRFPYVNTEMGGTRFGTFRRMTSSSKVSLFIYGLFRTELMKRSISLFPHTLGGDRQFMCQFALSGDFRFVDSVQYVRSIQNSHEWSYRRNSSRPSVLLQQMASFMSLMVRSPIVPVSQKAKLPLLAYRYAVFIGLHAASNLRKLIRAELSGDAAGRRNGKALILVQFYVGIRRAIAKNSKLAMLGLVGGGSALLVFAAIFLIAGEATIALFLLSVGGVSVVVAGEILIARLLREHSQLLKLRGLEHSEARMREVEAQKNLDDIRNEVRRLTDLQLIQRVADVGVDVAVPTSRYAQNRLALIQKEVAFSHQVETSRIRELYLGEILPDALKVPVPLGAMNELTGHPNKADMIMVCAIAGAIKAKRIFEFGTHVGRTTYHLTAVDEEAEVTTLDIGDAAVNEYAPYIGNYFKNTGKDSRIRQIFANSFEFDPAPYRHQFDFVFVDADHSYEAVKNDTLKAFELLRPGGVVMWHDYAPKSAGLVQFIKEYSIAERPLFRIRNTCLLLHIDGVDPLTFQPHPMLSSLDLDAQQKDPHKLDQIYHT</sequence>
<evidence type="ECO:0000313" key="4">
    <source>
        <dbReference type="EMBL" id="ABJ08172.1"/>
    </source>
</evidence>
<dbReference type="InterPro" id="IPR050834">
    <property type="entry name" value="Glycosyltransf_2"/>
</dbReference>
<name>Q07IR2_RHOP5</name>
<dbReference type="InterPro" id="IPR029044">
    <property type="entry name" value="Nucleotide-diphossugar_trans"/>
</dbReference>
<dbReference type="Gene3D" id="3.40.50.150">
    <property type="entry name" value="Vaccinia Virus protein VP39"/>
    <property type="match status" value="1"/>
</dbReference>
<feature type="domain" description="Glycosyltransferase 2-like" evidence="3">
    <location>
        <begin position="11"/>
        <end position="128"/>
    </location>
</feature>
<dbReference type="CDD" id="cd02440">
    <property type="entry name" value="AdoMet_MTases"/>
    <property type="match status" value="1"/>
</dbReference>
<keyword evidence="1" id="KW-0175">Coiled coil</keyword>
<keyword evidence="2" id="KW-0472">Membrane</keyword>
<dbReference type="SUPFAM" id="SSF53335">
    <property type="entry name" value="S-adenosyl-L-methionine-dependent methyltransferases"/>
    <property type="match status" value="1"/>
</dbReference>
<dbReference type="InterPro" id="IPR029063">
    <property type="entry name" value="SAM-dependent_MTases_sf"/>
</dbReference>
<dbReference type="CDD" id="cd00761">
    <property type="entry name" value="Glyco_tranf_GTA_type"/>
    <property type="match status" value="1"/>
</dbReference>